<keyword evidence="1" id="KW-0808">Transferase</keyword>
<dbReference type="Gene3D" id="3.30.200.20">
    <property type="entry name" value="Phosphorylase Kinase, domain 1"/>
    <property type="match status" value="1"/>
</dbReference>
<dbReference type="InterPro" id="IPR000719">
    <property type="entry name" value="Prot_kinase_dom"/>
</dbReference>
<dbReference type="InterPro" id="IPR016187">
    <property type="entry name" value="CTDL_fold"/>
</dbReference>
<dbReference type="GO" id="GO:0004674">
    <property type="term" value="F:protein serine/threonine kinase activity"/>
    <property type="evidence" value="ECO:0007669"/>
    <property type="project" value="TreeGrafter"/>
</dbReference>
<reference evidence="8" key="1">
    <citation type="submission" date="2024-05" db="EMBL/GenBank/DDBJ databases">
        <title>Planctomycetes of the genus Singulisphaera possess chitinolytic capabilities.</title>
        <authorList>
            <person name="Ivanova A."/>
        </authorList>
    </citation>
    <scope>NUCLEOTIDE SEQUENCE</scope>
    <source>
        <strain evidence="8">Ch08T</strain>
    </source>
</reference>
<dbReference type="SUPFAM" id="SSF56112">
    <property type="entry name" value="Protein kinase-like (PK-like)"/>
    <property type="match status" value="1"/>
</dbReference>
<dbReference type="SUPFAM" id="SSF48371">
    <property type="entry name" value="ARM repeat"/>
    <property type="match status" value="1"/>
</dbReference>
<feature type="compositionally biased region" description="Basic and acidic residues" evidence="6">
    <location>
        <begin position="136"/>
        <end position="151"/>
    </location>
</feature>
<dbReference type="InterPro" id="IPR011009">
    <property type="entry name" value="Kinase-like_dom_sf"/>
</dbReference>
<dbReference type="GO" id="GO:0005524">
    <property type="term" value="F:ATP binding"/>
    <property type="evidence" value="ECO:0007669"/>
    <property type="project" value="UniProtKB-UniRule"/>
</dbReference>
<dbReference type="InterPro" id="IPR017441">
    <property type="entry name" value="Protein_kinase_ATP_BS"/>
</dbReference>
<dbReference type="SUPFAM" id="SSF56436">
    <property type="entry name" value="C-type lectin-like"/>
    <property type="match status" value="1"/>
</dbReference>
<feature type="domain" description="Protein kinase" evidence="7">
    <location>
        <begin position="157"/>
        <end position="418"/>
    </location>
</feature>
<accession>A0AAU7CAT1</accession>
<dbReference type="InterPro" id="IPR049052">
    <property type="entry name" value="nSTAND1"/>
</dbReference>
<proteinExistence type="predicted"/>
<dbReference type="Gene3D" id="1.10.510.10">
    <property type="entry name" value="Transferase(Phosphotransferase) domain 1"/>
    <property type="match status" value="1"/>
</dbReference>
<keyword evidence="2 5" id="KW-0547">Nucleotide-binding</keyword>
<dbReference type="Pfam" id="PF00069">
    <property type="entry name" value="Pkinase"/>
    <property type="match status" value="1"/>
</dbReference>
<dbReference type="PROSITE" id="PS50011">
    <property type="entry name" value="PROTEIN_KINASE_DOM"/>
    <property type="match status" value="1"/>
</dbReference>
<dbReference type="InterPro" id="IPR042095">
    <property type="entry name" value="SUMF_sf"/>
</dbReference>
<organism evidence="8">
    <name type="scientific">Singulisphaera sp. Ch08</name>
    <dbReference type="NCBI Taxonomy" id="3120278"/>
    <lineage>
        <taxon>Bacteria</taxon>
        <taxon>Pseudomonadati</taxon>
        <taxon>Planctomycetota</taxon>
        <taxon>Planctomycetia</taxon>
        <taxon>Isosphaerales</taxon>
        <taxon>Isosphaeraceae</taxon>
        <taxon>Singulisphaera</taxon>
    </lineage>
</organism>
<feature type="compositionally biased region" description="Polar residues" evidence="6">
    <location>
        <begin position="122"/>
        <end position="135"/>
    </location>
</feature>
<dbReference type="PROSITE" id="PS00108">
    <property type="entry name" value="PROTEIN_KINASE_ST"/>
    <property type="match status" value="1"/>
</dbReference>
<dbReference type="Pfam" id="PF20703">
    <property type="entry name" value="nSTAND1"/>
    <property type="match status" value="1"/>
</dbReference>
<evidence type="ECO:0000256" key="2">
    <source>
        <dbReference type="ARBA" id="ARBA00022741"/>
    </source>
</evidence>
<dbReference type="Pfam" id="PF03781">
    <property type="entry name" value="FGE-sulfatase"/>
    <property type="match status" value="1"/>
</dbReference>
<evidence type="ECO:0000256" key="4">
    <source>
        <dbReference type="ARBA" id="ARBA00022840"/>
    </source>
</evidence>
<dbReference type="PANTHER" id="PTHR43289:SF34">
    <property type="entry name" value="SERINE_THREONINE-PROTEIN KINASE YBDM-RELATED"/>
    <property type="match status" value="1"/>
</dbReference>
<dbReference type="PANTHER" id="PTHR43289">
    <property type="entry name" value="MITOGEN-ACTIVATED PROTEIN KINASE KINASE KINASE 20-RELATED"/>
    <property type="match status" value="1"/>
</dbReference>
<dbReference type="EMBL" id="CP155447">
    <property type="protein sequence ID" value="XBH02225.1"/>
    <property type="molecule type" value="Genomic_DNA"/>
</dbReference>
<protein>
    <submittedName>
        <fullName evidence="8">Protein kinase</fullName>
    </submittedName>
</protein>
<dbReference type="InterPro" id="IPR008271">
    <property type="entry name" value="Ser/Thr_kinase_AS"/>
</dbReference>
<sequence>MSGADSSETGDFPLLQFRRVIDACDRFEAALLAGQSPRIESYLSEVDGIDSLSLLRELVTLEVEHRVKSGWKPRPDEYQERFPEHTDLILSVLEEATFSTLGSGFLSEAAESESTEEFVNTDAPTVSYTSSSQLGRNDHSTAQRGRGDKPPKSIGRYLVEELLGQGGFGQVYKAFDADLNRRVAIKVPHPSRIKTSRDIESYFLEARILASLDHPGIVPVFDVGRTVEGHCYIVSKLIVGKDLAARLRLSRPSHRETVTQVATIAEAAHHAHSRNLVHRDIKARNILIDEEGRSYLADFGLALKDEDFGKGPNFAGTPVYMSPEQARGEGHRVDGRSDIFSLGVVFYEMLTGTRPFKGGDWAETIEQIKTLEVRPPHELDNTVPRELERICLKALAKRVTDRYSTAMDMADDLRHALSQLHDSGTFESKSWESGQRFEIDTSTLGLHIVPKGLRCFEAEDADFFLKLLPGPRDRDDLPDSLRFWKTRVEATDADRAFRVGLVYGPSGCGKSSLVKAGLLPRLNATVTPILVEASSEETETRLEKALRRQFEALPSESRLPELLGSIRRGAWNPEGGKVLLVIDQFEQWLHANRGTEDSELVQALRQCDGIRLQCLLIVRDDFWMSVTRFMQELEVQLVEGQNSAAVDLFSMRHARKVLAAFGRAFDALPGFPAAPKKDQLAFINQAVDGLAQDGKVVCVQLSLFAEMVKHKTWTLATLKDVGGTQGVGVTFLDETFSDATSPPEYRRHLRAMREVLRALLPELGTEIKGHMRSRSELLEASGRGESRNDFDEILRVLDNELRLITPTDPQGDVASEFSGLEPHYQLTHDYLVPSLRDWLTKKQRETRRGRAEIRLAERAALWGTKHERRQLPSFLEWLDIRLYTQRSRWNEREAKLMRTAMRLHAVRFSRGFFVLVVATAIGMESYTYLRAGVLVDRLFAADTAKVPDIIRQMFPYRRWVNPRLQNARARAKLGSQESLRASLALLPVDSEQELVLIDQLVDADPPAVRIVRDALAPGSPKVKENLWRVLENVLVPNGRRLRAACTLASYDPDSPRWAAVASDIVSTLTGEDLFAITHWSELLHPVREKLRRPLTNTFLTQHDNQRGFIAASLLGEYTHDRPDLLVELIKQANPRQLPILLSSQSSESKPKLAAVVETVLSEPIPHQAERIELNRLARQKANAALVLTALGPATTLWRSLELKPDPRLRGYLIARMPSFEFDPLKLLEEVQRHPVPSVRQALVLCLGEFDDNLLPQGMRNNLLPKLMTLYQADPDPGVHSALDWLLGRWSFADQVRAIDLKLAGVQPKSGQGWRVTSQGQTMVLVEGPLTFQMGAPPDEIGLIAPKVDETQHTRHIRRTFEIASKELSFQQFLASPYAPPHLKIDSPNEANPIIGVTFYDAAKYCRWLSERENTPDDQMCFPPIADIKDGFQMPPDYLSRTGYRLPTEAEWEAACRAGTTTYRFFGDDPSLMDKYAWYFPTSRSAMHPVGELMPNPLGLFDMLGNAYERCLAPEASIGDYPRHPVDDDIPNVGLPRILVDKAALVIRGGATHLTEDRLRSAVRHVDGVGDPNIHVGFRIARTCKTFPPSPKK</sequence>
<dbReference type="SUPFAM" id="SSF52540">
    <property type="entry name" value="P-loop containing nucleoside triphosphate hydrolases"/>
    <property type="match status" value="1"/>
</dbReference>
<dbReference type="InterPro" id="IPR027417">
    <property type="entry name" value="P-loop_NTPase"/>
</dbReference>
<evidence type="ECO:0000256" key="3">
    <source>
        <dbReference type="ARBA" id="ARBA00022777"/>
    </source>
</evidence>
<dbReference type="Gene3D" id="3.40.50.300">
    <property type="entry name" value="P-loop containing nucleotide triphosphate hydrolases"/>
    <property type="match status" value="1"/>
</dbReference>
<dbReference type="PROSITE" id="PS00107">
    <property type="entry name" value="PROTEIN_KINASE_ATP"/>
    <property type="match status" value="1"/>
</dbReference>
<name>A0AAU7CAT1_9BACT</name>
<keyword evidence="4 5" id="KW-0067">ATP-binding</keyword>
<feature type="binding site" evidence="5">
    <location>
        <position position="186"/>
    </location>
    <ligand>
        <name>ATP</name>
        <dbReference type="ChEBI" id="CHEBI:30616"/>
    </ligand>
</feature>
<evidence type="ECO:0000256" key="6">
    <source>
        <dbReference type="SAM" id="MobiDB-lite"/>
    </source>
</evidence>
<dbReference type="Gene3D" id="3.90.1580.10">
    <property type="entry name" value="paralog of FGE (formylglycine-generating enzyme)"/>
    <property type="match status" value="1"/>
</dbReference>
<feature type="region of interest" description="Disordered" evidence="6">
    <location>
        <begin position="113"/>
        <end position="152"/>
    </location>
</feature>
<dbReference type="InterPro" id="IPR005532">
    <property type="entry name" value="SUMF_dom"/>
</dbReference>
<dbReference type="RefSeq" id="WP_406694967.1">
    <property type="nucleotide sequence ID" value="NZ_CP155447.1"/>
</dbReference>
<evidence type="ECO:0000256" key="5">
    <source>
        <dbReference type="PROSITE-ProRule" id="PRU10141"/>
    </source>
</evidence>
<keyword evidence="3 8" id="KW-0418">Kinase</keyword>
<evidence type="ECO:0000313" key="8">
    <source>
        <dbReference type="EMBL" id="XBH02225.1"/>
    </source>
</evidence>
<dbReference type="CDD" id="cd14014">
    <property type="entry name" value="STKc_PknB_like"/>
    <property type="match status" value="1"/>
</dbReference>
<dbReference type="SMART" id="SM00220">
    <property type="entry name" value="S_TKc"/>
    <property type="match status" value="1"/>
</dbReference>
<evidence type="ECO:0000259" key="7">
    <source>
        <dbReference type="PROSITE" id="PS50011"/>
    </source>
</evidence>
<evidence type="ECO:0000256" key="1">
    <source>
        <dbReference type="ARBA" id="ARBA00022679"/>
    </source>
</evidence>
<gene>
    <name evidence="8" type="ORF">V5E97_28385</name>
</gene>
<dbReference type="InterPro" id="IPR016024">
    <property type="entry name" value="ARM-type_fold"/>
</dbReference>